<keyword evidence="1" id="KW-0614">Plasmid</keyword>
<dbReference type="AlphaFoldDB" id="W0LVT8"/>
<accession>W0LVT8</accession>
<geneLocation type="plasmid" evidence="1">
    <name>AB-1119-LD</name>
</geneLocation>
<organism evidence="1">
    <name type="scientific">Aliarcobacter butzleri</name>
    <dbReference type="NCBI Taxonomy" id="28197"/>
    <lineage>
        <taxon>Bacteria</taxon>
        <taxon>Pseudomonadati</taxon>
        <taxon>Campylobacterota</taxon>
        <taxon>Epsilonproteobacteria</taxon>
        <taxon>Campylobacterales</taxon>
        <taxon>Arcobacteraceae</taxon>
        <taxon>Aliarcobacter</taxon>
    </lineage>
</organism>
<dbReference type="RefSeq" id="WP_032072634.1">
    <property type="nucleotide sequence ID" value="NC_025153.1"/>
</dbReference>
<protein>
    <submittedName>
        <fullName evidence="1">Uncharacterized protein</fullName>
    </submittedName>
</protein>
<evidence type="ECO:0000313" key="1">
    <source>
        <dbReference type="EMBL" id="AHG28733.1"/>
    </source>
</evidence>
<name>W0LVT8_9BACT</name>
<dbReference type="EMBL" id="KF740630">
    <property type="protein sequence ID" value="AHG28733.1"/>
    <property type="molecule type" value="Genomic_DNA"/>
</dbReference>
<reference evidence="1" key="1">
    <citation type="journal article" date="2014" name="PLoS ONE">
        <title>Presence and analysis of plasmids in human and animal associated arcobacter species.</title>
        <authorList>
            <person name="Douidah L."/>
            <person name="De Zutter L."/>
            <person name="Van Nieuwerburgh F."/>
            <person name="Deforce D."/>
            <person name="Ingmer H."/>
            <person name="Vandenberg O."/>
            <person name="Van den Abeele A.M."/>
            <person name="Houf K."/>
        </authorList>
    </citation>
    <scope>NUCLEOTIDE SEQUENCE</scope>
    <source>
        <strain evidence="1">AC1119</strain>
        <plasmid evidence="1">AB-1119-LD</plasmid>
    </source>
</reference>
<sequence length="313" mass="37451">MSELYHNNGDFKITNGLNHQNFSYLTIRVENHDYSAWVEHNLPTPTIINHTKYGYVLSWALNGYFANKNAKQYLIDTTNKILALIPNSSIYEFEPFKTQYSFICEMIYHLADFRNIVDKRTKIKRKFKKHNTGLMAKDEIFEMARFQCYDLKLQGRLSYEAVYDIFYTLNNKYNLGKEDDIKYKAKNVYTWVKDKYNPKFFTEEEHKHAKRKSNRKHYIKKNNLKDKREDELMTRNENAKLQAKKKVDENIELCKEALITLNFMKIKITAVSLGEQVNLTRQTAGRYLKMILEEEKRKKEKDINYKSVYFINL</sequence>
<proteinExistence type="predicted"/>